<dbReference type="GO" id="GO:0004605">
    <property type="term" value="F:phosphatidate cytidylyltransferase activity"/>
    <property type="evidence" value="ECO:0007669"/>
    <property type="project" value="UniProtKB-EC"/>
</dbReference>
<evidence type="ECO:0000256" key="8">
    <source>
        <dbReference type="ARBA" id="ARBA00022475"/>
    </source>
</evidence>
<evidence type="ECO:0000256" key="14">
    <source>
        <dbReference type="ARBA" id="ARBA00023098"/>
    </source>
</evidence>
<dbReference type="EC" id="2.7.7.41" evidence="6 18"/>
<protein>
    <recommendedName>
        <fullName evidence="7 18">Phosphatidate cytidylyltransferase</fullName>
        <ecNumber evidence="6 18">2.7.7.41</ecNumber>
    </recommendedName>
</protein>
<comment type="similarity">
    <text evidence="5 18">Belongs to the CDS family.</text>
</comment>
<dbReference type="Pfam" id="PF01148">
    <property type="entry name" value="CTP_transf_1"/>
    <property type="match status" value="1"/>
</dbReference>
<keyword evidence="16" id="KW-0594">Phospholipid biosynthesis</keyword>
<feature type="transmembrane region" description="Helical" evidence="19">
    <location>
        <begin position="240"/>
        <end position="260"/>
    </location>
</feature>
<evidence type="ECO:0000256" key="13">
    <source>
        <dbReference type="ARBA" id="ARBA00022989"/>
    </source>
</evidence>
<accession>A0A3A1YFF9</accession>
<evidence type="ECO:0000256" key="17">
    <source>
        <dbReference type="ARBA" id="ARBA00023264"/>
    </source>
</evidence>
<evidence type="ECO:0000256" key="10">
    <source>
        <dbReference type="ARBA" id="ARBA00022679"/>
    </source>
</evidence>
<keyword evidence="8" id="KW-1003">Cell membrane</keyword>
<keyword evidence="9" id="KW-0444">Lipid biosynthesis</keyword>
<dbReference type="PANTHER" id="PTHR46382:SF1">
    <property type="entry name" value="PHOSPHATIDATE CYTIDYLYLTRANSFERASE"/>
    <property type="match status" value="1"/>
</dbReference>
<comment type="catalytic activity">
    <reaction evidence="1 18">
        <text>a 1,2-diacyl-sn-glycero-3-phosphate + CTP + H(+) = a CDP-1,2-diacyl-sn-glycerol + diphosphate</text>
        <dbReference type="Rhea" id="RHEA:16229"/>
        <dbReference type="ChEBI" id="CHEBI:15378"/>
        <dbReference type="ChEBI" id="CHEBI:33019"/>
        <dbReference type="ChEBI" id="CHEBI:37563"/>
        <dbReference type="ChEBI" id="CHEBI:58332"/>
        <dbReference type="ChEBI" id="CHEBI:58608"/>
        <dbReference type="EC" id="2.7.7.41"/>
    </reaction>
</comment>
<comment type="subcellular location">
    <subcellularLocation>
        <location evidence="2">Cell membrane</location>
        <topology evidence="2">Multi-pass membrane protein</topology>
    </subcellularLocation>
</comment>
<dbReference type="RefSeq" id="WP_119532040.1">
    <property type="nucleotide sequence ID" value="NZ_JBHSSP010000026.1"/>
</dbReference>
<evidence type="ECO:0000256" key="3">
    <source>
        <dbReference type="ARBA" id="ARBA00005119"/>
    </source>
</evidence>
<feature type="transmembrane region" description="Helical" evidence="19">
    <location>
        <begin position="133"/>
        <end position="155"/>
    </location>
</feature>
<keyword evidence="14" id="KW-0443">Lipid metabolism</keyword>
<feature type="transmembrane region" description="Helical" evidence="19">
    <location>
        <begin position="12"/>
        <end position="40"/>
    </location>
</feature>
<evidence type="ECO:0000313" key="21">
    <source>
        <dbReference type="Proteomes" id="UP000265916"/>
    </source>
</evidence>
<keyword evidence="21" id="KW-1185">Reference proteome</keyword>
<comment type="pathway">
    <text evidence="4">Lipid metabolism.</text>
</comment>
<feature type="transmembrane region" description="Helical" evidence="19">
    <location>
        <begin position="167"/>
        <end position="188"/>
    </location>
</feature>
<evidence type="ECO:0000256" key="12">
    <source>
        <dbReference type="ARBA" id="ARBA00022695"/>
    </source>
</evidence>
<feature type="transmembrane region" description="Helical" evidence="19">
    <location>
        <begin position="209"/>
        <end position="228"/>
    </location>
</feature>
<dbReference type="GO" id="GO:0016024">
    <property type="term" value="P:CDP-diacylglycerol biosynthetic process"/>
    <property type="evidence" value="ECO:0007669"/>
    <property type="project" value="UniProtKB-UniPathway"/>
</dbReference>
<keyword evidence="10 18" id="KW-0808">Transferase</keyword>
<evidence type="ECO:0000256" key="11">
    <source>
        <dbReference type="ARBA" id="ARBA00022692"/>
    </source>
</evidence>
<dbReference type="OrthoDB" id="9799199at2"/>
<evidence type="ECO:0000256" key="7">
    <source>
        <dbReference type="ARBA" id="ARBA00019373"/>
    </source>
</evidence>
<dbReference type="EMBL" id="NRJG01000114">
    <property type="protein sequence ID" value="RIY36176.1"/>
    <property type="molecule type" value="Genomic_DNA"/>
</dbReference>
<sequence length="312" mass="35408">MKQRLISGIALLLGLFLVVFKAPFPVFFLAFLIIAGLSIWEYSKLIYNDNPNLEPNRKWQWWYLLIIIVATLFPFVPAATVYFSLGTENYAKSLEFYKTFAGNTMFYAVFMWLFSLIIYRKTETLYNILHPRLVAIFAALINSAFFSALFVIRYIEPTTQEFMLNNSTVLMFYIFCLVVCADSGAYFVGRAIGKRKLCPTISPNKTVEGLLGGVLSAIICAVIFINFTSLGDNILTTKRLVAFIVFSIISVLFAVHGDLVESFIKRRAKVKDSSNLIPGHGGVLDRLDSLQPAFTFMAYFWVILTSNDFFTF</sequence>
<keyword evidence="15 19" id="KW-0472">Membrane</keyword>
<evidence type="ECO:0000256" key="18">
    <source>
        <dbReference type="RuleBase" id="RU003938"/>
    </source>
</evidence>
<evidence type="ECO:0000256" key="16">
    <source>
        <dbReference type="ARBA" id="ARBA00023209"/>
    </source>
</evidence>
<evidence type="ECO:0000256" key="2">
    <source>
        <dbReference type="ARBA" id="ARBA00004651"/>
    </source>
</evidence>
<dbReference type="Proteomes" id="UP000265916">
    <property type="component" value="Unassembled WGS sequence"/>
</dbReference>
<comment type="caution">
    <text evidence="20">The sequence shown here is derived from an EMBL/GenBank/DDBJ whole genome shotgun (WGS) entry which is preliminary data.</text>
</comment>
<dbReference type="AlphaFoldDB" id="A0A3A1YFF9"/>
<organism evidence="20 21">
    <name type="scientific">Psittacicella hinzii</name>
    <dbReference type="NCBI Taxonomy" id="2028575"/>
    <lineage>
        <taxon>Bacteria</taxon>
        <taxon>Pseudomonadati</taxon>
        <taxon>Pseudomonadota</taxon>
        <taxon>Gammaproteobacteria</taxon>
        <taxon>Pasteurellales</taxon>
        <taxon>Psittacicellaceae</taxon>
        <taxon>Psittacicella</taxon>
    </lineage>
</organism>
<keyword evidence="11 18" id="KW-0812">Transmembrane</keyword>
<gene>
    <name evidence="20" type="ORF">CKF58_06175</name>
</gene>
<feature type="transmembrane region" description="Helical" evidence="19">
    <location>
        <begin position="61"/>
        <end position="85"/>
    </location>
</feature>
<keyword evidence="12 18" id="KW-0548">Nucleotidyltransferase</keyword>
<evidence type="ECO:0000313" key="20">
    <source>
        <dbReference type="EMBL" id="RIY36176.1"/>
    </source>
</evidence>
<dbReference type="GO" id="GO:0005886">
    <property type="term" value="C:plasma membrane"/>
    <property type="evidence" value="ECO:0007669"/>
    <property type="project" value="UniProtKB-SubCell"/>
</dbReference>
<evidence type="ECO:0000256" key="4">
    <source>
        <dbReference type="ARBA" id="ARBA00005189"/>
    </source>
</evidence>
<name>A0A3A1YFF9_9GAMM</name>
<keyword evidence="17" id="KW-1208">Phospholipid metabolism</keyword>
<keyword evidence="13 19" id="KW-1133">Transmembrane helix</keyword>
<feature type="transmembrane region" description="Helical" evidence="19">
    <location>
        <begin position="105"/>
        <end position="121"/>
    </location>
</feature>
<evidence type="ECO:0000256" key="19">
    <source>
        <dbReference type="SAM" id="Phobius"/>
    </source>
</evidence>
<dbReference type="InterPro" id="IPR000374">
    <property type="entry name" value="PC_trans"/>
</dbReference>
<comment type="pathway">
    <text evidence="3 18">Phospholipid metabolism; CDP-diacylglycerol biosynthesis; CDP-diacylglycerol from sn-glycerol 3-phosphate: step 3/3.</text>
</comment>
<proteinExistence type="inferred from homology"/>
<evidence type="ECO:0000256" key="5">
    <source>
        <dbReference type="ARBA" id="ARBA00010185"/>
    </source>
</evidence>
<reference evidence="20 21" key="1">
    <citation type="submission" date="2017-08" db="EMBL/GenBank/DDBJ databases">
        <title>Reclassification of Bisgaard taxon 37 and 44.</title>
        <authorList>
            <person name="Christensen H."/>
        </authorList>
    </citation>
    <scope>NUCLEOTIDE SEQUENCE [LARGE SCALE GENOMIC DNA]</scope>
    <source>
        <strain evidence="20 21">111</strain>
    </source>
</reference>
<evidence type="ECO:0000256" key="1">
    <source>
        <dbReference type="ARBA" id="ARBA00001698"/>
    </source>
</evidence>
<evidence type="ECO:0000256" key="15">
    <source>
        <dbReference type="ARBA" id="ARBA00023136"/>
    </source>
</evidence>
<evidence type="ECO:0000256" key="9">
    <source>
        <dbReference type="ARBA" id="ARBA00022516"/>
    </source>
</evidence>
<dbReference type="UniPathway" id="UPA00557">
    <property type="reaction ID" value="UER00614"/>
</dbReference>
<evidence type="ECO:0000256" key="6">
    <source>
        <dbReference type="ARBA" id="ARBA00012487"/>
    </source>
</evidence>
<dbReference type="PROSITE" id="PS01315">
    <property type="entry name" value="CDS"/>
    <property type="match status" value="1"/>
</dbReference>
<dbReference type="PANTHER" id="PTHR46382">
    <property type="entry name" value="PHOSPHATIDATE CYTIDYLYLTRANSFERASE"/>
    <property type="match status" value="1"/>
</dbReference>